<dbReference type="EMBL" id="JAEVHI010000001">
    <property type="protein sequence ID" value="KAG5303215.1"/>
    <property type="molecule type" value="Genomic_DNA"/>
</dbReference>
<comment type="caution">
    <text evidence="1">The sequence shown here is derived from an EMBL/GenBank/DDBJ whole genome shotgun (WGS) entry which is preliminary data.</text>
</comment>
<dbReference type="AlphaFoldDB" id="A0A8H8D616"/>
<protein>
    <submittedName>
        <fullName evidence="1">Uncharacterized protein</fullName>
    </submittedName>
</protein>
<organism evidence="1 2">
    <name type="scientific">Ajellomyces capsulatus</name>
    <name type="common">Darling's disease fungus</name>
    <name type="synonym">Histoplasma capsulatum</name>
    <dbReference type="NCBI Taxonomy" id="5037"/>
    <lineage>
        <taxon>Eukaryota</taxon>
        <taxon>Fungi</taxon>
        <taxon>Dikarya</taxon>
        <taxon>Ascomycota</taxon>
        <taxon>Pezizomycotina</taxon>
        <taxon>Eurotiomycetes</taxon>
        <taxon>Eurotiomycetidae</taxon>
        <taxon>Onygenales</taxon>
        <taxon>Ajellomycetaceae</taxon>
        <taxon>Histoplasma</taxon>
    </lineage>
</organism>
<evidence type="ECO:0000313" key="1">
    <source>
        <dbReference type="EMBL" id="KAG5303215.1"/>
    </source>
</evidence>
<gene>
    <name evidence="1" type="ORF">I7I52_01144</name>
</gene>
<evidence type="ECO:0000313" key="2">
    <source>
        <dbReference type="Proteomes" id="UP000670092"/>
    </source>
</evidence>
<name>A0A8H8D616_AJECA</name>
<dbReference type="Proteomes" id="UP000670092">
    <property type="component" value="Unassembled WGS sequence"/>
</dbReference>
<accession>A0A8H8D616</accession>
<proteinExistence type="predicted"/>
<reference evidence="1 2" key="1">
    <citation type="submission" date="2021-01" db="EMBL/GenBank/DDBJ databases">
        <title>Chromosome-level genome assembly of a human fungal pathogen reveals clustering of transcriptionally co-regulated genes.</title>
        <authorList>
            <person name="Voorhies M."/>
            <person name="Cohen S."/>
            <person name="Shea T.P."/>
            <person name="Petrus S."/>
            <person name="Munoz J.F."/>
            <person name="Poplawski S."/>
            <person name="Goldman W.E."/>
            <person name="Michael T."/>
            <person name="Cuomo C.A."/>
            <person name="Sil A."/>
            <person name="Beyhan S."/>
        </authorList>
    </citation>
    <scope>NUCLEOTIDE SEQUENCE [LARGE SCALE GENOMIC DNA]</scope>
    <source>
        <strain evidence="1 2">G184AR</strain>
    </source>
</reference>
<sequence length="82" mass="9184">MLSLPAHRAAWPHSLSRISPLQPARTPAIYPVYVRDDLRRGLRLVKVRYVVCTDFVQILASGSSRYIPSALASGMPFLIHIL</sequence>
<dbReference type="VEuPathDB" id="FungiDB:I7I52_01144"/>